<dbReference type="Gene3D" id="3.40.190.10">
    <property type="entry name" value="Periplasmic binding protein-like II"/>
    <property type="match status" value="1"/>
</dbReference>
<comment type="similarity">
    <text evidence="1">Belongs to the bacterial solute-binding protein 5 family.</text>
</comment>
<evidence type="ECO:0000256" key="3">
    <source>
        <dbReference type="SAM" id="SignalP"/>
    </source>
</evidence>
<dbReference type="GO" id="GO:0015833">
    <property type="term" value="P:peptide transport"/>
    <property type="evidence" value="ECO:0007669"/>
    <property type="project" value="TreeGrafter"/>
</dbReference>
<evidence type="ECO:0000313" key="6">
    <source>
        <dbReference type="Proteomes" id="UP001221217"/>
    </source>
</evidence>
<dbReference type="InterPro" id="IPR000914">
    <property type="entry name" value="SBP_5_dom"/>
</dbReference>
<feature type="domain" description="Solute-binding protein family 5" evidence="4">
    <location>
        <begin position="83"/>
        <end position="429"/>
    </location>
</feature>
<feature type="chain" id="PRO_5042520702" evidence="3">
    <location>
        <begin position="22"/>
        <end position="510"/>
    </location>
</feature>
<dbReference type="GO" id="GO:0030288">
    <property type="term" value="C:outer membrane-bounded periplasmic space"/>
    <property type="evidence" value="ECO:0007669"/>
    <property type="project" value="UniProtKB-ARBA"/>
</dbReference>
<name>A0AAJ1IAJ7_9SPIO</name>
<dbReference type="InterPro" id="IPR039424">
    <property type="entry name" value="SBP_5"/>
</dbReference>
<dbReference type="Proteomes" id="UP001221217">
    <property type="component" value="Unassembled WGS sequence"/>
</dbReference>
<evidence type="ECO:0000256" key="1">
    <source>
        <dbReference type="ARBA" id="ARBA00005695"/>
    </source>
</evidence>
<dbReference type="Gene3D" id="3.90.76.10">
    <property type="entry name" value="Dipeptide-binding Protein, Domain 1"/>
    <property type="match status" value="1"/>
</dbReference>
<dbReference type="Pfam" id="PF00496">
    <property type="entry name" value="SBP_bac_5"/>
    <property type="match status" value="1"/>
</dbReference>
<dbReference type="EMBL" id="JAQQAL010000009">
    <property type="protein sequence ID" value="MDC7225763.1"/>
    <property type="molecule type" value="Genomic_DNA"/>
</dbReference>
<dbReference type="Gene3D" id="3.10.105.10">
    <property type="entry name" value="Dipeptide-binding Protein, Domain 3"/>
    <property type="match status" value="1"/>
</dbReference>
<sequence>MKRIICLAAVVMLLVPAFIFAGGGQEEPAADSAPAVAEPATLKFALPGNPDSLDPPMTSGTLTFQVCKSIYDTLAEPDKDSGKLVPALAESWTVSDDNLSYTFNLRKGVKFHNGDTLTSADVKATFERIMDEEGGSVQSKGMKAVTSIETPDESTVVFNLSEVYAPFLGFVSSGWCAVLPKSLIDSGHNFDSEPVGTGPFKFVEWVRDNKIILEKNADYWMAGLPMVDNVEMYIIPETSVQVQSLMAGQVDVVFIVDTDSIPMLEANPDVYLQESLTSLILVMAMNCENPVLSNVKVRQAINYAIDKQKILDIAYGGGKPINTFMDRANAYYNDVEYYTYNPEKAKALLKEAGVGDEEFELFLPQNYALHVTAGEMYQEMLSDVGLNVKIQLVDWSTWISDVYKGGKYDMTVIGHTGKLDPDGTLNGYGAGKYVKWNNEETAALLKKAATVVGYENRKPLYDQALDIMAQEVPFVYLGSSTRQTGIRNNVEGFVITPKLDTFDFRWTVVK</sequence>
<dbReference type="GO" id="GO:0043190">
    <property type="term" value="C:ATP-binding cassette (ABC) transporter complex"/>
    <property type="evidence" value="ECO:0007669"/>
    <property type="project" value="InterPro"/>
</dbReference>
<dbReference type="GO" id="GO:1904680">
    <property type="term" value="F:peptide transmembrane transporter activity"/>
    <property type="evidence" value="ECO:0007669"/>
    <property type="project" value="TreeGrafter"/>
</dbReference>
<dbReference type="PROSITE" id="PS01040">
    <property type="entry name" value="SBP_BACTERIAL_5"/>
    <property type="match status" value="1"/>
</dbReference>
<organism evidence="5 6">
    <name type="scientific">Candidatus Thalassospirochaeta sargassi</name>
    <dbReference type="NCBI Taxonomy" id="3119039"/>
    <lineage>
        <taxon>Bacteria</taxon>
        <taxon>Pseudomonadati</taxon>
        <taxon>Spirochaetota</taxon>
        <taxon>Spirochaetia</taxon>
        <taxon>Spirochaetales</taxon>
        <taxon>Spirochaetaceae</taxon>
        <taxon>Candidatus Thalassospirochaeta</taxon>
    </lineage>
</organism>
<dbReference type="PIRSF" id="PIRSF002741">
    <property type="entry name" value="MppA"/>
    <property type="match status" value="1"/>
</dbReference>
<evidence type="ECO:0000259" key="4">
    <source>
        <dbReference type="Pfam" id="PF00496"/>
    </source>
</evidence>
<dbReference type="InterPro" id="IPR023765">
    <property type="entry name" value="SBP_5_CS"/>
</dbReference>
<reference evidence="5 6" key="1">
    <citation type="submission" date="2022-12" db="EMBL/GenBank/DDBJ databases">
        <title>Metagenome assembled genome from gulf of manar.</title>
        <authorList>
            <person name="Kohli P."/>
            <person name="Pk S."/>
            <person name="Venkata Ramana C."/>
            <person name="Sasikala C."/>
        </authorList>
    </citation>
    <scope>NUCLEOTIDE SEQUENCE [LARGE SCALE GENOMIC DNA]</scope>
    <source>
        <strain evidence="5">JB008</strain>
    </source>
</reference>
<dbReference type="AlphaFoldDB" id="A0AAJ1IAJ7"/>
<dbReference type="PANTHER" id="PTHR30290">
    <property type="entry name" value="PERIPLASMIC BINDING COMPONENT OF ABC TRANSPORTER"/>
    <property type="match status" value="1"/>
</dbReference>
<protein>
    <submittedName>
        <fullName evidence="5">ABC transporter substrate-binding protein</fullName>
    </submittedName>
</protein>
<accession>A0AAJ1IAJ7</accession>
<keyword evidence="2 3" id="KW-0732">Signal</keyword>
<gene>
    <name evidence="5" type="ORF">PQJ61_03240</name>
</gene>
<evidence type="ECO:0000313" key="5">
    <source>
        <dbReference type="EMBL" id="MDC7225763.1"/>
    </source>
</evidence>
<comment type="caution">
    <text evidence="5">The sequence shown here is derived from an EMBL/GenBank/DDBJ whole genome shotgun (WGS) entry which is preliminary data.</text>
</comment>
<evidence type="ECO:0000256" key="2">
    <source>
        <dbReference type="ARBA" id="ARBA00022729"/>
    </source>
</evidence>
<proteinExistence type="inferred from homology"/>
<dbReference type="InterPro" id="IPR030678">
    <property type="entry name" value="Peptide/Ni-bd"/>
</dbReference>
<dbReference type="SUPFAM" id="SSF53850">
    <property type="entry name" value="Periplasmic binding protein-like II"/>
    <property type="match status" value="1"/>
</dbReference>
<feature type="signal peptide" evidence="3">
    <location>
        <begin position="1"/>
        <end position="21"/>
    </location>
</feature>
<dbReference type="PANTHER" id="PTHR30290:SF38">
    <property type="entry name" value="D,D-DIPEPTIDE-BINDING PERIPLASMIC PROTEIN DDPA-RELATED"/>
    <property type="match status" value="1"/>
</dbReference>